<reference evidence="13 14" key="1">
    <citation type="submission" date="2018-12" db="EMBL/GenBank/DDBJ databases">
        <authorList>
            <person name="Tiukova I."/>
            <person name="Dainat J."/>
        </authorList>
    </citation>
    <scope>NUCLEOTIDE SEQUENCE [LARGE SCALE GENOMIC DNA]</scope>
</reference>
<dbReference type="InterPro" id="IPR013155">
    <property type="entry name" value="M/V/L/I-tRNA-synth_anticd-bd"/>
</dbReference>
<dbReference type="PANTHER" id="PTHR42765:SF1">
    <property type="entry name" value="ISOLEUCINE--TRNA LIGASE, MITOCHONDRIAL"/>
    <property type="match status" value="1"/>
</dbReference>
<dbReference type="CDD" id="cd00818">
    <property type="entry name" value="IleRS_core"/>
    <property type="match status" value="1"/>
</dbReference>
<dbReference type="Gene3D" id="1.10.10.830">
    <property type="entry name" value="Ile-tRNA synthetase CP2 domain-like"/>
    <property type="match status" value="1"/>
</dbReference>
<evidence type="ECO:0000259" key="12">
    <source>
        <dbReference type="Pfam" id="PF08264"/>
    </source>
</evidence>
<dbReference type="GO" id="GO:0004822">
    <property type="term" value="F:isoleucine-tRNA ligase activity"/>
    <property type="evidence" value="ECO:0007669"/>
    <property type="project" value="UniProtKB-EC"/>
</dbReference>
<dbReference type="Gene3D" id="3.40.50.620">
    <property type="entry name" value="HUPs"/>
    <property type="match status" value="2"/>
</dbReference>
<evidence type="ECO:0000256" key="2">
    <source>
        <dbReference type="ARBA" id="ARBA00013165"/>
    </source>
</evidence>
<keyword evidence="7 9" id="KW-0030">Aminoacyl-tRNA synthetase</keyword>
<dbReference type="InterPro" id="IPR002301">
    <property type="entry name" value="Ile-tRNA-ligase"/>
</dbReference>
<keyword evidence="4 9" id="KW-0547">Nucleotide-binding</keyword>
<dbReference type="InterPro" id="IPR009008">
    <property type="entry name" value="Val/Leu/Ile-tRNA-synth_edit"/>
</dbReference>
<dbReference type="HAMAP" id="MF_02002">
    <property type="entry name" value="Ile_tRNA_synth_type1"/>
    <property type="match status" value="1"/>
</dbReference>
<dbReference type="NCBIfam" id="TIGR00392">
    <property type="entry name" value="ileS"/>
    <property type="match status" value="1"/>
</dbReference>
<dbReference type="OrthoDB" id="10264412at2759"/>
<dbReference type="CDD" id="cd07960">
    <property type="entry name" value="Anticodon_Ia_Ile_BEm"/>
    <property type="match status" value="1"/>
</dbReference>
<dbReference type="EMBL" id="CAACVR010000010">
    <property type="protein sequence ID" value="VEU21124.1"/>
    <property type="molecule type" value="Genomic_DNA"/>
</dbReference>
<evidence type="ECO:0000256" key="10">
    <source>
        <dbReference type="SAM" id="Coils"/>
    </source>
</evidence>
<organism evidence="13 14">
    <name type="scientific">Brettanomyces naardenensis</name>
    <name type="common">Yeast</name>
    <dbReference type="NCBI Taxonomy" id="13370"/>
    <lineage>
        <taxon>Eukaryota</taxon>
        <taxon>Fungi</taxon>
        <taxon>Dikarya</taxon>
        <taxon>Ascomycota</taxon>
        <taxon>Saccharomycotina</taxon>
        <taxon>Pichiomycetes</taxon>
        <taxon>Pichiales</taxon>
        <taxon>Pichiaceae</taxon>
        <taxon>Brettanomyces</taxon>
    </lineage>
</organism>
<gene>
    <name evidence="13" type="ORF">BRENAR_LOCUS1859</name>
</gene>
<dbReference type="PRINTS" id="PR00984">
    <property type="entry name" value="TRNASYNTHILE"/>
</dbReference>
<keyword evidence="3 9" id="KW-0436">Ligase</keyword>
<protein>
    <recommendedName>
        <fullName evidence="2">isoleucine--tRNA ligase</fullName>
        <ecNumber evidence="2">6.1.1.5</ecNumber>
    </recommendedName>
    <alternativeName>
        <fullName evidence="8">Isoleucyl-tRNA synthetase</fullName>
    </alternativeName>
</protein>
<keyword evidence="6 9" id="KW-0648">Protein biosynthesis</keyword>
<dbReference type="InterPro" id="IPR033708">
    <property type="entry name" value="Anticodon_Ile_BEm"/>
</dbReference>
<dbReference type="InterPro" id="IPR014729">
    <property type="entry name" value="Rossmann-like_a/b/a_fold"/>
</dbReference>
<feature type="domain" description="Methionyl/Valyl/Leucyl/Isoleucyl-tRNA synthetase anticodon-binding" evidence="12">
    <location>
        <begin position="797"/>
        <end position="954"/>
    </location>
</feature>
<name>A0A448YJK2_BRENA</name>
<dbReference type="GO" id="GO:0000049">
    <property type="term" value="F:tRNA binding"/>
    <property type="evidence" value="ECO:0007669"/>
    <property type="project" value="InterPro"/>
</dbReference>
<dbReference type="STRING" id="13370.A0A448YJK2"/>
<evidence type="ECO:0000256" key="7">
    <source>
        <dbReference type="ARBA" id="ARBA00023146"/>
    </source>
</evidence>
<dbReference type="Proteomes" id="UP000290900">
    <property type="component" value="Unassembled WGS sequence"/>
</dbReference>
<feature type="domain" description="Aminoacyl-tRNA synthetase class Ia" evidence="11">
    <location>
        <begin position="95"/>
        <end position="752"/>
    </location>
</feature>
<dbReference type="InterPro" id="IPR009080">
    <property type="entry name" value="tRNAsynth_Ia_anticodon-bd"/>
</dbReference>
<dbReference type="PANTHER" id="PTHR42765">
    <property type="entry name" value="SOLEUCYL-TRNA SYNTHETASE"/>
    <property type="match status" value="1"/>
</dbReference>
<evidence type="ECO:0000256" key="5">
    <source>
        <dbReference type="ARBA" id="ARBA00022840"/>
    </source>
</evidence>
<evidence type="ECO:0000313" key="13">
    <source>
        <dbReference type="EMBL" id="VEU21124.1"/>
    </source>
</evidence>
<dbReference type="GO" id="GO:0006428">
    <property type="term" value="P:isoleucyl-tRNA aminoacylation"/>
    <property type="evidence" value="ECO:0007669"/>
    <property type="project" value="InterPro"/>
</dbReference>
<dbReference type="InterPro" id="IPR002300">
    <property type="entry name" value="aa-tRNA-synth_Ia"/>
</dbReference>
<keyword evidence="14" id="KW-1185">Reference proteome</keyword>
<dbReference type="SUPFAM" id="SSF50677">
    <property type="entry name" value="ValRS/IleRS/LeuRS editing domain"/>
    <property type="match status" value="1"/>
</dbReference>
<dbReference type="GO" id="GO:0005739">
    <property type="term" value="C:mitochondrion"/>
    <property type="evidence" value="ECO:0007669"/>
    <property type="project" value="TreeGrafter"/>
</dbReference>
<accession>A0A448YJK2</accession>
<dbReference type="Gene3D" id="3.90.740.10">
    <property type="entry name" value="Valyl/Leucyl/Isoleucyl-tRNA synthetase, editing domain"/>
    <property type="match status" value="1"/>
</dbReference>
<dbReference type="InterPro" id="IPR050081">
    <property type="entry name" value="Ile-tRNA_ligase"/>
</dbReference>
<comment type="similarity">
    <text evidence="1 9">Belongs to the class-I aminoacyl-tRNA synthetase family.</text>
</comment>
<dbReference type="FunCoup" id="A0A448YJK2">
    <property type="interactions" value="750"/>
</dbReference>
<dbReference type="SUPFAM" id="SSF52374">
    <property type="entry name" value="Nucleotidylyl transferase"/>
    <property type="match status" value="1"/>
</dbReference>
<dbReference type="PROSITE" id="PS00178">
    <property type="entry name" value="AA_TRNA_LIGASE_I"/>
    <property type="match status" value="1"/>
</dbReference>
<sequence length="1049" mass="120360">MLATACRSLRSQPRRYLCLRQLISTRQFPSARQFSTLNPLLSDINFEDAEHKYSSTVILPKSDFGNRSNAKLIESTLKPQATSQLYEWNIKRDVKNNDLNNLFILHDGPPYANGDLHIGHALNKILKDIIIRFQLLEGKKVHYKPGWDCHGLPIELKTLEKLGKERKQEIKKLKKQLKEGADVKDELESLEHQRLSSLDIIRLSKQHALATQKVQSQSFQEMGIMGDFQHPYLTLHRSFVINQLKIFKKLFDHGLIHRQEKPVYWGCENATALAEGELEYNNKHESKTAYVKFPISKLGNKLSATLGSGQFPRLSALIWTSTPWTLASNKAICVNQRYKYTVLTSDEDGQLIVGTELKDSIKELKPELKETGIEFSGADLLDCTYTNPLLEEGSEFPFLHGSHVTNITGTALVHTAPGHGQDDYLVCLKNGIKPYSPVDHRGRYTSELPSTLADFIGLKVLGEGNDKMLERLKELQMCFARNDHYIHSYPYDWRSKKPIIIRATPQWFIDVSKIKEVTTKALQERVHFHPEKGSKRLISFINNRNEWCISRQRSWGVPIPVLYKKDTGEPFLNDEVIQKVTEVIEKEDIDSWFEENDDMSKWFPDNFTAGNPDDYVKGKDTMDVWFDSGSSWRVIEKYLEEEGLVEQAHHRGYLADIYLEGSDQHRGWFQSSLLTKVGSSDLDKKIVLPYRTIVTHGFTLDEKGEKMSKSLGNTVLPRDILNGNKQLKIPSLGIDGLRLWVAQSDYSSDVSVGPTVLKHVGENLKKIRFTFKFLLGNLNDFNASTDSVAYEELDNLDRYVLSETYNLERSCLQSYKAFNYSKIVKDVNHFVNSVLSSIYFDVRKDCLYTDHPKSLKRRATQTVLTEILRTLESVLCPILPIITQEVWNSSSGDVTQGLASPFMLQWHTVDNSFHRPDLEQDFKSLFSLRNRIKVLTDTAMRKDKNVRNSLETVVYVTVNDEQSDLYNLLKKYEQGMDDYLLVSKFVLNGDRIPTADYNYEDVSAEIDDLGNCKINVVKSDKLKCPRCWKFTRDEGDELCDRCNDVVDHL</sequence>
<proteinExistence type="inferred from homology"/>
<dbReference type="Pfam" id="PF00133">
    <property type="entry name" value="tRNA-synt_1"/>
    <property type="match status" value="1"/>
</dbReference>
<evidence type="ECO:0000256" key="9">
    <source>
        <dbReference type="RuleBase" id="RU363035"/>
    </source>
</evidence>
<keyword evidence="10" id="KW-0175">Coiled coil</keyword>
<evidence type="ECO:0000256" key="8">
    <source>
        <dbReference type="ARBA" id="ARBA00032665"/>
    </source>
</evidence>
<dbReference type="GO" id="GO:0032543">
    <property type="term" value="P:mitochondrial translation"/>
    <property type="evidence" value="ECO:0007669"/>
    <property type="project" value="TreeGrafter"/>
</dbReference>
<feature type="coiled-coil region" evidence="10">
    <location>
        <begin position="156"/>
        <end position="193"/>
    </location>
</feature>
<dbReference type="EC" id="6.1.1.5" evidence="2"/>
<dbReference type="SUPFAM" id="SSF47323">
    <property type="entry name" value="Anticodon-binding domain of a subclass of class I aminoacyl-tRNA synthetases"/>
    <property type="match status" value="1"/>
</dbReference>
<keyword evidence="5 9" id="KW-0067">ATP-binding</keyword>
<evidence type="ECO:0000256" key="1">
    <source>
        <dbReference type="ARBA" id="ARBA00005594"/>
    </source>
</evidence>
<dbReference type="AlphaFoldDB" id="A0A448YJK2"/>
<dbReference type="GO" id="GO:0005524">
    <property type="term" value="F:ATP binding"/>
    <property type="evidence" value="ECO:0007669"/>
    <property type="project" value="UniProtKB-KW"/>
</dbReference>
<dbReference type="InParanoid" id="A0A448YJK2"/>
<evidence type="ECO:0000256" key="3">
    <source>
        <dbReference type="ARBA" id="ARBA00022598"/>
    </source>
</evidence>
<dbReference type="GO" id="GO:0002161">
    <property type="term" value="F:aminoacyl-tRNA deacylase activity"/>
    <property type="evidence" value="ECO:0007669"/>
    <property type="project" value="InterPro"/>
</dbReference>
<evidence type="ECO:0000256" key="6">
    <source>
        <dbReference type="ARBA" id="ARBA00022917"/>
    </source>
</evidence>
<evidence type="ECO:0000313" key="14">
    <source>
        <dbReference type="Proteomes" id="UP000290900"/>
    </source>
</evidence>
<dbReference type="InterPro" id="IPR001412">
    <property type="entry name" value="aa-tRNA-synth_I_CS"/>
</dbReference>
<dbReference type="InterPro" id="IPR023585">
    <property type="entry name" value="Ile-tRNA-ligase_type1"/>
</dbReference>
<evidence type="ECO:0000256" key="4">
    <source>
        <dbReference type="ARBA" id="ARBA00022741"/>
    </source>
</evidence>
<dbReference type="Gene3D" id="1.10.730.20">
    <property type="match status" value="1"/>
</dbReference>
<evidence type="ECO:0000259" key="11">
    <source>
        <dbReference type="Pfam" id="PF00133"/>
    </source>
</evidence>
<dbReference type="Pfam" id="PF08264">
    <property type="entry name" value="Anticodon_1"/>
    <property type="match status" value="1"/>
</dbReference>